<proteinExistence type="predicted"/>
<keyword evidence="1" id="KW-0812">Transmembrane</keyword>
<keyword evidence="1" id="KW-1133">Transmembrane helix</keyword>
<feature type="non-terminal residue" evidence="2">
    <location>
        <position position="42"/>
    </location>
</feature>
<evidence type="ECO:0000256" key="1">
    <source>
        <dbReference type="SAM" id="Phobius"/>
    </source>
</evidence>
<sequence>MKLEQLALTVPGIGSLYDLLAAIVPLLSLRRLAIYANESEEK</sequence>
<keyword evidence="1" id="KW-0472">Membrane</keyword>
<evidence type="ECO:0000313" key="3">
    <source>
        <dbReference type="Proteomes" id="UP000681720"/>
    </source>
</evidence>
<dbReference type="AlphaFoldDB" id="A0A8S3EE94"/>
<protein>
    <submittedName>
        <fullName evidence="2">Uncharacterized protein</fullName>
    </submittedName>
</protein>
<reference evidence="2" key="1">
    <citation type="submission" date="2021-02" db="EMBL/GenBank/DDBJ databases">
        <authorList>
            <person name="Nowell W R."/>
        </authorList>
    </citation>
    <scope>NUCLEOTIDE SEQUENCE</scope>
</reference>
<accession>A0A8S3EE94</accession>
<gene>
    <name evidence="2" type="ORF">GIL414_LOCUS61160</name>
</gene>
<organism evidence="2 3">
    <name type="scientific">Rotaria magnacalcarata</name>
    <dbReference type="NCBI Taxonomy" id="392030"/>
    <lineage>
        <taxon>Eukaryota</taxon>
        <taxon>Metazoa</taxon>
        <taxon>Spiralia</taxon>
        <taxon>Gnathifera</taxon>
        <taxon>Rotifera</taxon>
        <taxon>Eurotatoria</taxon>
        <taxon>Bdelloidea</taxon>
        <taxon>Philodinida</taxon>
        <taxon>Philodinidae</taxon>
        <taxon>Rotaria</taxon>
    </lineage>
</organism>
<dbReference type="EMBL" id="CAJOBJ010239180">
    <property type="protein sequence ID" value="CAF5071735.1"/>
    <property type="molecule type" value="Genomic_DNA"/>
</dbReference>
<name>A0A8S3EE94_9BILA</name>
<feature type="transmembrane region" description="Helical" evidence="1">
    <location>
        <begin position="6"/>
        <end position="27"/>
    </location>
</feature>
<dbReference type="Proteomes" id="UP000681720">
    <property type="component" value="Unassembled WGS sequence"/>
</dbReference>
<evidence type="ECO:0000313" key="2">
    <source>
        <dbReference type="EMBL" id="CAF5071735.1"/>
    </source>
</evidence>
<comment type="caution">
    <text evidence="2">The sequence shown here is derived from an EMBL/GenBank/DDBJ whole genome shotgun (WGS) entry which is preliminary data.</text>
</comment>